<comment type="caution">
    <text evidence="1">The sequence shown here is derived from an EMBL/GenBank/DDBJ whole genome shotgun (WGS) entry which is preliminary data.</text>
</comment>
<protein>
    <submittedName>
        <fullName evidence="1">Uncharacterized protein</fullName>
    </submittedName>
</protein>
<dbReference type="EMBL" id="BAABEP010000001">
    <property type="protein sequence ID" value="GAA3706965.1"/>
    <property type="molecule type" value="Genomic_DNA"/>
</dbReference>
<reference evidence="2" key="1">
    <citation type="journal article" date="2019" name="Int. J. Syst. Evol. Microbiol.">
        <title>The Global Catalogue of Microorganisms (GCM) 10K type strain sequencing project: providing services to taxonomists for standard genome sequencing and annotation.</title>
        <authorList>
            <consortium name="The Broad Institute Genomics Platform"/>
            <consortium name="The Broad Institute Genome Sequencing Center for Infectious Disease"/>
            <person name="Wu L."/>
            <person name="Ma J."/>
        </authorList>
    </citation>
    <scope>NUCLEOTIDE SEQUENCE [LARGE SCALE GENOMIC DNA]</scope>
    <source>
        <strain evidence="2">JCM 30846</strain>
    </source>
</reference>
<proteinExistence type="predicted"/>
<sequence>MTCTFAEKRSLREDALTARTRTGIRVPPTIHSRSTASVGRVAGTIASSGRSRWITRRTVAGETPNSGASCRIVRFVR</sequence>
<keyword evidence="2" id="KW-1185">Reference proteome</keyword>
<evidence type="ECO:0000313" key="1">
    <source>
        <dbReference type="EMBL" id="GAA3706965.1"/>
    </source>
</evidence>
<dbReference type="Proteomes" id="UP001499884">
    <property type="component" value="Unassembled WGS sequence"/>
</dbReference>
<organism evidence="1 2">
    <name type="scientific">Streptomyces tremellae</name>
    <dbReference type="NCBI Taxonomy" id="1124239"/>
    <lineage>
        <taxon>Bacteria</taxon>
        <taxon>Bacillati</taxon>
        <taxon>Actinomycetota</taxon>
        <taxon>Actinomycetes</taxon>
        <taxon>Kitasatosporales</taxon>
        <taxon>Streptomycetaceae</taxon>
        <taxon>Streptomyces</taxon>
    </lineage>
</organism>
<evidence type="ECO:0000313" key="2">
    <source>
        <dbReference type="Proteomes" id="UP001499884"/>
    </source>
</evidence>
<accession>A0ABP7DLP7</accession>
<gene>
    <name evidence="1" type="ORF">GCM10023082_01160</name>
</gene>
<name>A0ABP7DLP7_9ACTN</name>